<gene>
    <name evidence="4" type="ORF">OP10G_2947</name>
</gene>
<dbReference type="Gene3D" id="2.140.10.30">
    <property type="entry name" value="Dipeptidylpeptidase IV, N-terminal domain"/>
    <property type="match status" value="1"/>
</dbReference>
<feature type="region of interest" description="Disordered" evidence="1">
    <location>
        <begin position="60"/>
        <end position="88"/>
    </location>
</feature>
<dbReference type="SUPFAM" id="SSF82171">
    <property type="entry name" value="DPP6 N-terminal domain-like"/>
    <property type="match status" value="1"/>
</dbReference>
<name>A0A068NU54_FIMGI</name>
<evidence type="ECO:0000256" key="1">
    <source>
        <dbReference type="SAM" id="MobiDB-lite"/>
    </source>
</evidence>
<evidence type="ECO:0000313" key="4">
    <source>
        <dbReference type="EMBL" id="AIE86315.1"/>
    </source>
</evidence>
<evidence type="ECO:0000259" key="3">
    <source>
        <dbReference type="Pfam" id="PF00930"/>
    </source>
</evidence>
<proteinExistence type="predicted"/>
<accession>A0A068NU54</accession>
<reference evidence="4 5" key="1">
    <citation type="journal article" date="2014" name="PLoS ONE">
        <title>The first complete genome sequence of the class fimbriimonadia in the phylum armatimonadetes.</title>
        <authorList>
            <person name="Hu Z.Y."/>
            <person name="Wang Y.Z."/>
            <person name="Im W.T."/>
            <person name="Wang S.Y."/>
            <person name="Zhao G.P."/>
            <person name="Zheng H.J."/>
            <person name="Quan Z.X."/>
        </authorList>
    </citation>
    <scope>NUCLEOTIDE SEQUENCE [LARGE SCALE GENOMIC DNA]</scope>
    <source>
        <strain evidence="4">Gsoil 348</strain>
    </source>
</reference>
<dbReference type="InterPro" id="IPR002469">
    <property type="entry name" value="Peptidase_S9B_N"/>
</dbReference>
<dbReference type="SUPFAM" id="SSF53474">
    <property type="entry name" value="alpha/beta-Hydrolases"/>
    <property type="match status" value="1"/>
</dbReference>
<evidence type="ECO:0000259" key="2">
    <source>
        <dbReference type="Pfam" id="PF00326"/>
    </source>
</evidence>
<dbReference type="GO" id="GO:0008236">
    <property type="term" value="F:serine-type peptidase activity"/>
    <property type="evidence" value="ECO:0007669"/>
    <property type="project" value="InterPro"/>
</dbReference>
<dbReference type="InterPro" id="IPR029058">
    <property type="entry name" value="AB_hydrolase_fold"/>
</dbReference>
<keyword evidence="5" id="KW-1185">Reference proteome</keyword>
<protein>
    <submittedName>
        <fullName evidence="4">Putative dipeptidyl peptidase IV</fullName>
    </submittedName>
</protein>
<dbReference type="Pfam" id="PF00930">
    <property type="entry name" value="DPPIV_N"/>
    <property type="match status" value="1"/>
</dbReference>
<dbReference type="KEGG" id="fgi:OP10G_2947"/>
<dbReference type="Pfam" id="PF00326">
    <property type="entry name" value="Peptidase_S9"/>
    <property type="match status" value="1"/>
</dbReference>
<dbReference type="Proteomes" id="UP000027982">
    <property type="component" value="Chromosome"/>
</dbReference>
<evidence type="ECO:0000313" key="5">
    <source>
        <dbReference type="Proteomes" id="UP000027982"/>
    </source>
</evidence>
<dbReference type="Gene3D" id="3.40.50.1820">
    <property type="entry name" value="alpha/beta hydrolase"/>
    <property type="match status" value="1"/>
</dbReference>
<feature type="domain" description="Peptidase S9 prolyl oligopeptidase catalytic" evidence="2">
    <location>
        <begin position="478"/>
        <end position="659"/>
    </location>
</feature>
<dbReference type="InterPro" id="IPR001375">
    <property type="entry name" value="Peptidase_S9_cat"/>
</dbReference>
<dbReference type="AlphaFoldDB" id="A0A068NU54"/>
<organism evidence="4 5">
    <name type="scientific">Fimbriimonas ginsengisoli Gsoil 348</name>
    <dbReference type="NCBI Taxonomy" id="661478"/>
    <lineage>
        <taxon>Bacteria</taxon>
        <taxon>Bacillati</taxon>
        <taxon>Armatimonadota</taxon>
        <taxon>Fimbriimonadia</taxon>
        <taxon>Fimbriimonadales</taxon>
        <taxon>Fimbriimonadaceae</taxon>
        <taxon>Fimbriimonas</taxon>
    </lineage>
</organism>
<dbReference type="PANTHER" id="PTHR11731">
    <property type="entry name" value="PROTEASE FAMILY S9B,C DIPEPTIDYL-PEPTIDASE IV-RELATED"/>
    <property type="match status" value="1"/>
</dbReference>
<sequence length="689" mass="77641">MTAYAQDTLQTMPRYDRYEKLRREIAGSVKRGNLVTDWSEDSKFITYSRDGKRYRFDVEKGVESEATEDGSGSGRQANRPRRNPERGRQFDTAFSADGKRKAVTRDRNVYVSDAAGRNEVAVTTDGSEKDRTKYGIASWVYGEELGVREAMWWSPDGSKLAFYKFDESKVKDYYLQYSQTKVQDTLDVEAYPKAGAPNPVVTLFVYDLASKKTTTIDTRFDAPTMGEYVFDVRWSPDGKALLFNRTNRKQNVLQLCAADPESGTPRVIVSESQTQSWAENHPAMQFLKDGHRFIWGSERNGFDNLYLYDIDGKLLNNITQHSFDVERVVRVSEDEKTVWYTARSGENPYLMQLHRVGIDGRGDKRLTDPKLSHSISLSPDTHRFVDVQQAVDVAPSTLLRDEDGKEIKTLATSDTSKFDELKLRKVERFTFPVADGKTQCYGTMSYPSDFDPAKKYPLIVSVYGGPESSGGAETFQTPNPITELGFLHVWLDGRGTNGRGKAFRDAVYGKLGVVEIDDQAAGVQELAKRPYVDGKRVGIYGTSYGGYASVMAILRHPETFQVACASSPVTDWLNYDSIYTERFMGLPWENENKAGYDAGSAMTYANKLAGKLMLYYGTADNNVHPANTIQLVQALETHGKRYDLQIGPDRGHTGMNSTRMWEYFVTHLILNEPKTDALAVVWKGRGARR</sequence>
<dbReference type="EMBL" id="CP007139">
    <property type="protein sequence ID" value="AIE86315.1"/>
    <property type="molecule type" value="Genomic_DNA"/>
</dbReference>
<dbReference type="GO" id="GO:0006508">
    <property type="term" value="P:proteolysis"/>
    <property type="evidence" value="ECO:0007669"/>
    <property type="project" value="InterPro"/>
</dbReference>
<dbReference type="HOGENOM" id="CLU_006105_2_0_0"/>
<dbReference type="eggNOG" id="COG1506">
    <property type="taxonomic scope" value="Bacteria"/>
</dbReference>
<dbReference type="STRING" id="661478.OP10G_2947"/>
<dbReference type="PANTHER" id="PTHR11731:SF193">
    <property type="entry name" value="DIPEPTIDYL PEPTIDASE 9"/>
    <property type="match status" value="1"/>
</dbReference>
<dbReference type="GO" id="GO:0008239">
    <property type="term" value="F:dipeptidyl-peptidase activity"/>
    <property type="evidence" value="ECO:0007669"/>
    <property type="project" value="TreeGrafter"/>
</dbReference>
<feature type="domain" description="Dipeptidylpeptidase IV N-terminal" evidence="3">
    <location>
        <begin position="42"/>
        <end position="393"/>
    </location>
</feature>
<dbReference type="InterPro" id="IPR050278">
    <property type="entry name" value="Serine_Prot_S9B/DPPIV"/>
</dbReference>